<evidence type="ECO:0000259" key="8">
    <source>
        <dbReference type="Pfam" id="PF00171"/>
    </source>
</evidence>
<dbReference type="InterPro" id="IPR016162">
    <property type="entry name" value="Ald_DH_N"/>
</dbReference>
<dbReference type="InterPro" id="IPR016160">
    <property type="entry name" value="Ald_DH_CS_CYS"/>
</dbReference>
<dbReference type="STRING" id="889378.Spiaf_2546"/>
<dbReference type="InterPro" id="IPR016163">
    <property type="entry name" value="Ald_DH_C"/>
</dbReference>
<keyword evidence="3" id="KW-0520">NAD</keyword>
<keyword evidence="10" id="KW-1185">Reference proteome</keyword>
<dbReference type="PANTHER" id="PTHR43570:SF16">
    <property type="entry name" value="ALDEHYDE DEHYDROGENASE TYPE III, ISOFORM Q"/>
    <property type="match status" value="1"/>
</dbReference>
<evidence type="ECO:0000256" key="1">
    <source>
        <dbReference type="ARBA" id="ARBA00009986"/>
    </source>
</evidence>
<dbReference type="OrthoDB" id="9762913at2"/>
<dbReference type="Pfam" id="PF00171">
    <property type="entry name" value="Aldedh"/>
    <property type="match status" value="1"/>
</dbReference>
<evidence type="ECO:0000313" key="9">
    <source>
        <dbReference type="EMBL" id="AFG38576.1"/>
    </source>
</evidence>
<dbReference type="FunFam" id="3.40.605.10:FF:000004">
    <property type="entry name" value="Aldehyde dehydrogenase"/>
    <property type="match status" value="1"/>
</dbReference>
<name>H9UM33_SPIAZ</name>
<proteinExistence type="inferred from homology"/>
<dbReference type="InterPro" id="IPR015590">
    <property type="entry name" value="Aldehyde_DH_dom"/>
</dbReference>
<dbReference type="HOGENOM" id="CLU_005391_3_1_12"/>
<keyword evidence="2 4" id="KW-0560">Oxidoreductase</keyword>
<dbReference type="PANTHER" id="PTHR43570">
    <property type="entry name" value="ALDEHYDE DEHYDROGENASE"/>
    <property type="match status" value="1"/>
</dbReference>
<sequence>MPEIPETPVETIELLRSRQREYYTSGATRSITFRRRMLKRLLEGIKQEEQAFIQALQLDLGKSAFEAYANEMGIVYREIRHARRHVARWARRTSLLPDFYLLPGRGRIVPEPYGSALILAPWNYPMQLLFAPLVAALAAGNTAVIKPSELAPHTAAVSQRVIESCFPPEYVTVAQGGPEVSQHLIRQGFDYLFFTGSVPVGRIIMQHAAEHLTPVTLELGGKSPAVVDASADLDLAARKIVWGKYNNAGQTCVAPDYVLAERSIADQLVERMRSTITGFYGEDPAVSPNYGRIINRRHFDRLAALLDAAPIIQGGNTNPDERYIEPTIMYPADWESAVMQDEIFGPLLPVIPFDTLNDAIARIRERDRPLALYAFTRSALAQRRLTEEISFGGGGINCTIMHVASTKLPFGGVGSSGMGAYHGRAGFETFSHRKSILQQPARFDIPIAYPGKQISMRLLRRILR</sequence>
<dbReference type="Proteomes" id="UP000007383">
    <property type="component" value="Chromosome"/>
</dbReference>
<dbReference type="AlphaFoldDB" id="H9UM33"/>
<dbReference type="EMBL" id="CP003282">
    <property type="protein sequence ID" value="AFG38576.1"/>
    <property type="molecule type" value="Genomic_DNA"/>
</dbReference>
<evidence type="ECO:0000313" key="10">
    <source>
        <dbReference type="Proteomes" id="UP000007383"/>
    </source>
</evidence>
<dbReference type="PATRIC" id="fig|889378.3.peg.2522"/>
<evidence type="ECO:0000256" key="4">
    <source>
        <dbReference type="PIRNR" id="PIRNR036492"/>
    </source>
</evidence>
<feature type="domain" description="Aldehyde dehydrogenase" evidence="8">
    <location>
        <begin position="23"/>
        <end position="436"/>
    </location>
</feature>
<dbReference type="Gene3D" id="3.40.605.10">
    <property type="entry name" value="Aldehyde Dehydrogenase, Chain A, domain 1"/>
    <property type="match status" value="1"/>
</dbReference>
<dbReference type="InterPro" id="IPR016161">
    <property type="entry name" value="Ald_DH/histidinol_DH"/>
</dbReference>
<dbReference type="RefSeq" id="WP_014456558.1">
    <property type="nucleotide sequence ID" value="NC_017098.1"/>
</dbReference>
<accession>H9UM33</accession>
<reference evidence="10" key="1">
    <citation type="journal article" date="2013" name="Stand. Genomic Sci.">
        <title>Complete genome sequence of the halophilic bacterium Spirochaeta africana type strain (Z-7692(T)) from the alkaline Lake Magadi in the East African Rift.</title>
        <authorList>
            <person name="Liolos K."/>
            <person name="Abt B."/>
            <person name="Scheuner C."/>
            <person name="Teshima H."/>
            <person name="Held B."/>
            <person name="Lapidus A."/>
            <person name="Nolan M."/>
            <person name="Lucas S."/>
            <person name="Deshpande S."/>
            <person name="Cheng J.F."/>
            <person name="Tapia R."/>
            <person name="Goodwin L.A."/>
            <person name="Pitluck S."/>
            <person name="Pagani I."/>
            <person name="Ivanova N."/>
            <person name="Mavromatis K."/>
            <person name="Mikhailova N."/>
            <person name="Huntemann M."/>
            <person name="Pati A."/>
            <person name="Chen A."/>
            <person name="Palaniappan K."/>
            <person name="Land M."/>
            <person name="Rohde M."/>
            <person name="Tindall B.J."/>
            <person name="Detter J.C."/>
            <person name="Goker M."/>
            <person name="Bristow J."/>
            <person name="Eisen J.A."/>
            <person name="Markowitz V."/>
            <person name="Hugenholtz P."/>
            <person name="Woyke T."/>
            <person name="Klenk H.P."/>
            <person name="Kyrpides N.C."/>
        </authorList>
    </citation>
    <scope>NUCLEOTIDE SEQUENCE</scope>
    <source>
        <strain evidence="10">ATCC 700263 / DSM 8902 / Z-7692</strain>
    </source>
</reference>
<feature type="active site" evidence="5 6">
    <location>
        <position position="218"/>
    </location>
</feature>
<dbReference type="PROSITE" id="PS00687">
    <property type="entry name" value="ALDEHYDE_DEHYDR_GLU"/>
    <property type="match status" value="1"/>
</dbReference>
<evidence type="ECO:0000256" key="3">
    <source>
        <dbReference type="ARBA" id="ARBA00023027"/>
    </source>
</evidence>
<organism evidence="9 10">
    <name type="scientific">Spirochaeta africana (strain ATCC 700263 / DSM 8902 / Z-7692)</name>
    <dbReference type="NCBI Taxonomy" id="889378"/>
    <lineage>
        <taxon>Bacteria</taxon>
        <taxon>Pseudomonadati</taxon>
        <taxon>Spirochaetota</taxon>
        <taxon>Spirochaetia</taxon>
        <taxon>Spirochaetales</taxon>
        <taxon>Spirochaetaceae</taxon>
        <taxon>Spirochaeta</taxon>
    </lineage>
</organism>
<comment type="similarity">
    <text evidence="1 4 7">Belongs to the aldehyde dehydrogenase family.</text>
</comment>
<evidence type="ECO:0000256" key="7">
    <source>
        <dbReference type="RuleBase" id="RU003345"/>
    </source>
</evidence>
<gene>
    <name evidence="9" type="ordered locus">Spiaf_2546</name>
</gene>
<dbReference type="GO" id="GO:0005737">
    <property type="term" value="C:cytoplasm"/>
    <property type="evidence" value="ECO:0007669"/>
    <property type="project" value="TreeGrafter"/>
</dbReference>
<dbReference type="InterPro" id="IPR012394">
    <property type="entry name" value="Aldehyde_DH_NAD(P)"/>
</dbReference>
<dbReference type="KEGG" id="sfc:Spiaf_2546"/>
<dbReference type="GO" id="GO:0006081">
    <property type="term" value="P:aldehyde metabolic process"/>
    <property type="evidence" value="ECO:0007669"/>
    <property type="project" value="InterPro"/>
</dbReference>
<dbReference type="Gene3D" id="3.40.309.10">
    <property type="entry name" value="Aldehyde Dehydrogenase, Chain A, domain 2"/>
    <property type="match status" value="1"/>
</dbReference>
<dbReference type="GO" id="GO:0004029">
    <property type="term" value="F:aldehyde dehydrogenase (NAD+) activity"/>
    <property type="evidence" value="ECO:0007669"/>
    <property type="project" value="TreeGrafter"/>
</dbReference>
<dbReference type="SUPFAM" id="SSF53720">
    <property type="entry name" value="ALDH-like"/>
    <property type="match status" value="1"/>
</dbReference>
<dbReference type="InterPro" id="IPR029510">
    <property type="entry name" value="Ald_DH_CS_GLU"/>
</dbReference>
<protein>
    <recommendedName>
        <fullName evidence="4">Aldehyde dehydrogenase</fullName>
    </recommendedName>
</protein>
<evidence type="ECO:0000256" key="5">
    <source>
        <dbReference type="PIRSR" id="PIRSR036492-1"/>
    </source>
</evidence>
<dbReference type="FunFam" id="3.40.309.10:FF:000003">
    <property type="entry name" value="Aldehyde dehydrogenase"/>
    <property type="match status" value="1"/>
</dbReference>
<dbReference type="eggNOG" id="COG1012">
    <property type="taxonomic scope" value="Bacteria"/>
</dbReference>
<dbReference type="CDD" id="cd07136">
    <property type="entry name" value="ALDH_YwdH-P39616"/>
    <property type="match status" value="1"/>
</dbReference>
<evidence type="ECO:0000256" key="2">
    <source>
        <dbReference type="ARBA" id="ARBA00023002"/>
    </source>
</evidence>
<evidence type="ECO:0000256" key="6">
    <source>
        <dbReference type="PROSITE-ProRule" id="PRU10007"/>
    </source>
</evidence>
<dbReference type="PROSITE" id="PS00070">
    <property type="entry name" value="ALDEHYDE_DEHYDR_CYS"/>
    <property type="match status" value="1"/>
</dbReference>
<dbReference type="PIRSF" id="PIRSF036492">
    <property type="entry name" value="ALDH"/>
    <property type="match status" value="1"/>
</dbReference>
<feature type="active site" evidence="5">
    <location>
        <position position="252"/>
    </location>
</feature>